<dbReference type="InterPro" id="IPR029058">
    <property type="entry name" value="AB_hydrolase_fold"/>
</dbReference>
<accession>A0AA52H952</accession>
<dbReference type="SUPFAM" id="SSF53474">
    <property type="entry name" value="alpha/beta-Hydrolases"/>
    <property type="match status" value="1"/>
</dbReference>
<dbReference type="RefSeq" id="WP_310797987.1">
    <property type="nucleotide sequence ID" value="NZ_CP123872.1"/>
</dbReference>
<evidence type="ECO:0000256" key="1">
    <source>
        <dbReference type="SAM" id="Phobius"/>
    </source>
</evidence>
<feature type="transmembrane region" description="Helical" evidence="1">
    <location>
        <begin position="6"/>
        <end position="22"/>
    </location>
</feature>
<dbReference type="Pfam" id="PF00756">
    <property type="entry name" value="Esterase"/>
    <property type="match status" value="1"/>
</dbReference>
<keyword evidence="1" id="KW-1133">Transmembrane helix</keyword>
<dbReference type="InterPro" id="IPR000801">
    <property type="entry name" value="Esterase-like"/>
</dbReference>
<dbReference type="KEGG" id="tmk:QGN29_11385"/>
<protein>
    <submittedName>
        <fullName evidence="2">Alpha/beta hydrolase-fold protein</fullName>
    </submittedName>
</protein>
<evidence type="ECO:0000313" key="3">
    <source>
        <dbReference type="Proteomes" id="UP001268683"/>
    </source>
</evidence>
<dbReference type="EMBL" id="CP123872">
    <property type="protein sequence ID" value="WND02152.1"/>
    <property type="molecule type" value="Genomic_DNA"/>
</dbReference>
<sequence>MRGVAFILGIIGIYFASLLFITEEEVVRPPSISGKVVTKEVTFPNFEDPRFLRIYLPADYETSDKEYPVIYMHDGQNLFDDATSYGGEWGIDETLLSLEKSGFSGAIVVGIDNSGIGRMSEYAPWSFSLKKFNYRGLGAAYLNHVADVIKPDIDETYRTKIGPEHTVLAGSSMGGLISLYGGLTRADTFGKVMALSSTLIEDVVGDNFINMIKFPRATSPSLIYLDIGDLEADSRLINRTQMIATAIRNEGIEVKFEVIQGGLHKESAWRDRFADILEKMDL</sequence>
<gene>
    <name evidence="2" type="ORF">QGN29_11385</name>
</gene>
<keyword evidence="2" id="KW-0378">Hydrolase</keyword>
<dbReference type="PANTHER" id="PTHR48098">
    <property type="entry name" value="ENTEROCHELIN ESTERASE-RELATED"/>
    <property type="match status" value="1"/>
</dbReference>
<keyword evidence="1" id="KW-0472">Membrane</keyword>
<organism evidence="2 3">
    <name type="scientific">Temperatibacter marinus</name>
    <dbReference type="NCBI Taxonomy" id="1456591"/>
    <lineage>
        <taxon>Bacteria</taxon>
        <taxon>Pseudomonadati</taxon>
        <taxon>Pseudomonadota</taxon>
        <taxon>Alphaproteobacteria</taxon>
        <taxon>Kordiimonadales</taxon>
        <taxon>Temperatibacteraceae</taxon>
        <taxon>Temperatibacter</taxon>
    </lineage>
</organism>
<dbReference type="Gene3D" id="3.40.50.1820">
    <property type="entry name" value="alpha/beta hydrolase"/>
    <property type="match status" value="1"/>
</dbReference>
<keyword evidence="1" id="KW-0812">Transmembrane</keyword>
<dbReference type="Proteomes" id="UP001268683">
    <property type="component" value="Chromosome"/>
</dbReference>
<dbReference type="PANTHER" id="PTHR48098:SF6">
    <property type="entry name" value="FERRI-BACILLIBACTIN ESTERASE BESA"/>
    <property type="match status" value="1"/>
</dbReference>
<dbReference type="GO" id="GO:0016787">
    <property type="term" value="F:hydrolase activity"/>
    <property type="evidence" value="ECO:0007669"/>
    <property type="project" value="UniProtKB-KW"/>
</dbReference>
<dbReference type="AlphaFoldDB" id="A0AA52H952"/>
<evidence type="ECO:0000313" key="2">
    <source>
        <dbReference type="EMBL" id="WND02152.1"/>
    </source>
</evidence>
<keyword evidence="3" id="KW-1185">Reference proteome</keyword>
<dbReference type="InterPro" id="IPR050583">
    <property type="entry name" value="Mycobacterial_A85_antigen"/>
</dbReference>
<name>A0AA52H952_9PROT</name>
<reference evidence="2" key="1">
    <citation type="submission" date="2023-04" db="EMBL/GenBank/DDBJ databases">
        <title>Complete genome sequence of Temperatibacter marinus.</title>
        <authorList>
            <person name="Rong J.-C."/>
            <person name="Yi M.-L."/>
            <person name="Zhao Q."/>
        </authorList>
    </citation>
    <scope>NUCLEOTIDE SEQUENCE</scope>
    <source>
        <strain evidence="2">NBRC 110045</strain>
    </source>
</reference>
<proteinExistence type="predicted"/>